<organism evidence="8 9">
    <name type="scientific">Candidatus Enterenecus faecium</name>
    <dbReference type="NCBI Taxonomy" id="2840780"/>
    <lineage>
        <taxon>Bacteria</taxon>
        <taxon>Bacillati</taxon>
        <taxon>Bacillota</taxon>
        <taxon>Clostridia</taxon>
        <taxon>Eubacteriales</taxon>
        <taxon>Candidatus Enterenecus</taxon>
    </lineage>
</organism>
<feature type="modified residue" description="N6-(pyridoxal phosphate)lysine" evidence="4 5">
    <location>
        <position position="38"/>
    </location>
</feature>
<dbReference type="PRINTS" id="PR00992">
    <property type="entry name" value="ALARACEMASE"/>
</dbReference>
<reference evidence="8" key="2">
    <citation type="journal article" date="2021" name="PeerJ">
        <title>Extensive microbial diversity within the chicken gut microbiome revealed by metagenomics and culture.</title>
        <authorList>
            <person name="Gilroy R."/>
            <person name="Ravi A."/>
            <person name="Getino M."/>
            <person name="Pursley I."/>
            <person name="Horton D.L."/>
            <person name="Alikhan N.F."/>
            <person name="Baker D."/>
            <person name="Gharbi K."/>
            <person name="Hall N."/>
            <person name="Watson M."/>
            <person name="Adriaenssens E.M."/>
            <person name="Foster-Nyarko E."/>
            <person name="Jarju S."/>
            <person name="Secka A."/>
            <person name="Antonio M."/>
            <person name="Oren A."/>
            <person name="Chaudhuri R.R."/>
            <person name="La Ragione R."/>
            <person name="Hildebrand F."/>
            <person name="Pallen M.J."/>
        </authorList>
    </citation>
    <scope>NUCLEOTIDE SEQUENCE</scope>
    <source>
        <strain evidence="8">ChiGjej2B2-12916</strain>
    </source>
</reference>
<dbReference type="Pfam" id="PF00842">
    <property type="entry name" value="Ala_racemase_C"/>
    <property type="match status" value="1"/>
</dbReference>
<dbReference type="PANTHER" id="PTHR30511:SF0">
    <property type="entry name" value="ALANINE RACEMASE, CATABOLIC-RELATED"/>
    <property type="match status" value="1"/>
</dbReference>
<evidence type="ECO:0000256" key="5">
    <source>
        <dbReference type="PIRSR" id="PIRSR600821-50"/>
    </source>
</evidence>
<comment type="cofactor">
    <cofactor evidence="1 4 5">
        <name>pyridoxal 5'-phosphate</name>
        <dbReference type="ChEBI" id="CHEBI:597326"/>
    </cofactor>
</comment>
<dbReference type="InterPro" id="IPR009006">
    <property type="entry name" value="Ala_racemase/Decarboxylase_C"/>
</dbReference>
<feature type="binding site" evidence="4 6">
    <location>
        <position position="319"/>
    </location>
    <ligand>
        <name>substrate</name>
    </ligand>
</feature>
<keyword evidence="2 4" id="KW-0663">Pyridoxal phosphate</keyword>
<comment type="catalytic activity">
    <reaction evidence="4">
        <text>L-alanine = D-alanine</text>
        <dbReference type="Rhea" id="RHEA:20249"/>
        <dbReference type="ChEBI" id="CHEBI:57416"/>
        <dbReference type="ChEBI" id="CHEBI:57972"/>
        <dbReference type="EC" id="5.1.1.1"/>
    </reaction>
</comment>
<dbReference type="EC" id="5.1.1.1" evidence="4"/>
<protein>
    <recommendedName>
        <fullName evidence="4">Alanine racemase</fullName>
        <ecNumber evidence="4">5.1.1.1</ecNumber>
    </recommendedName>
</protein>
<sequence>MNQQTMRTWTEIRLDNLEHNYHVLRSCTPQSKFLGVVKANAYGHGAEEVAHKLQQLGADYLAVACLNEATELRQSGITMPILILGATPAEFAPQVVEHDLTQAVFTLELAQALSQAAAAQGKRAKIHVKLDTGMSRLGILAHDPAQAARQVDALCALEGLEAEGIFTHFANADGDEGYTMEQFTRFLDTLDVLKNTYGRTFQLRHCAASAAVLNFPCTHLDMVRPGIALYGYLPDPSCQGLDAGELWPVMTLKTRVAAVRELPGDTPVSYGCTQHMPASGGRVAVLPVGYADGLHRVLSGQGTVLVGGQERPIVGRVCMDMCMVALQEGDQVQPGDEVELFGAHHSLKDMAQLAGTIPYELLCAVSPRVPRLYRGA</sequence>
<dbReference type="GO" id="GO:0030632">
    <property type="term" value="P:D-alanine biosynthetic process"/>
    <property type="evidence" value="ECO:0007669"/>
    <property type="project" value="UniProtKB-UniRule"/>
</dbReference>
<dbReference type="PANTHER" id="PTHR30511">
    <property type="entry name" value="ALANINE RACEMASE"/>
    <property type="match status" value="1"/>
</dbReference>
<dbReference type="InterPro" id="IPR011079">
    <property type="entry name" value="Ala_racemase_C"/>
</dbReference>
<dbReference type="EMBL" id="DVFO01000093">
    <property type="protein sequence ID" value="HIQ61664.1"/>
    <property type="molecule type" value="Genomic_DNA"/>
</dbReference>
<evidence type="ECO:0000313" key="8">
    <source>
        <dbReference type="EMBL" id="HIQ61664.1"/>
    </source>
</evidence>
<evidence type="ECO:0000256" key="3">
    <source>
        <dbReference type="ARBA" id="ARBA00023235"/>
    </source>
</evidence>
<comment type="pathway">
    <text evidence="4">Amino-acid biosynthesis; D-alanine biosynthesis; D-alanine from L-alanine: step 1/1.</text>
</comment>
<accession>A0A9D0YTB8</accession>
<dbReference type="InterPro" id="IPR020622">
    <property type="entry name" value="Ala_racemase_pyridoxalP-BS"/>
</dbReference>
<dbReference type="Pfam" id="PF01168">
    <property type="entry name" value="Ala_racemase_N"/>
    <property type="match status" value="1"/>
</dbReference>
<dbReference type="InterPro" id="IPR029066">
    <property type="entry name" value="PLP-binding_barrel"/>
</dbReference>
<feature type="domain" description="Alanine racemase C-terminal" evidence="7">
    <location>
        <begin position="249"/>
        <end position="374"/>
    </location>
</feature>
<name>A0A9D0YTB8_9FIRM</name>
<evidence type="ECO:0000256" key="2">
    <source>
        <dbReference type="ARBA" id="ARBA00022898"/>
    </source>
</evidence>
<feature type="binding site" evidence="4 6">
    <location>
        <position position="136"/>
    </location>
    <ligand>
        <name>substrate</name>
    </ligand>
</feature>
<evidence type="ECO:0000256" key="6">
    <source>
        <dbReference type="PIRSR" id="PIRSR600821-52"/>
    </source>
</evidence>
<dbReference type="GO" id="GO:0030170">
    <property type="term" value="F:pyridoxal phosphate binding"/>
    <property type="evidence" value="ECO:0007669"/>
    <property type="project" value="UniProtKB-UniRule"/>
</dbReference>
<dbReference type="CDD" id="cd00430">
    <property type="entry name" value="PLPDE_III_AR"/>
    <property type="match status" value="1"/>
</dbReference>
<comment type="caution">
    <text evidence="8">The sequence shown here is derived from an EMBL/GenBank/DDBJ whole genome shotgun (WGS) entry which is preliminary data.</text>
</comment>
<evidence type="ECO:0000256" key="4">
    <source>
        <dbReference type="HAMAP-Rule" id="MF_01201"/>
    </source>
</evidence>
<dbReference type="SUPFAM" id="SSF51419">
    <property type="entry name" value="PLP-binding barrel"/>
    <property type="match status" value="1"/>
</dbReference>
<evidence type="ECO:0000313" key="9">
    <source>
        <dbReference type="Proteomes" id="UP000886879"/>
    </source>
</evidence>
<comment type="function">
    <text evidence="4">Catalyzes the interconversion of L-alanine and D-alanine. May also act on other amino acids.</text>
</comment>
<comment type="similarity">
    <text evidence="4">Belongs to the alanine racemase family.</text>
</comment>
<dbReference type="Proteomes" id="UP000886879">
    <property type="component" value="Unassembled WGS sequence"/>
</dbReference>
<dbReference type="SMART" id="SM01005">
    <property type="entry name" value="Ala_racemase_C"/>
    <property type="match status" value="1"/>
</dbReference>
<feature type="active site" description="Proton acceptor; specific for D-alanine" evidence="4">
    <location>
        <position position="38"/>
    </location>
</feature>
<dbReference type="PROSITE" id="PS00395">
    <property type="entry name" value="ALANINE_RACEMASE"/>
    <property type="match status" value="1"/>
</dbReference>
<dbReference type="FunFam" id="3.20.20.10:FF:000002">
    <property type="entry name" value="Alanine racemase"/>
    <property type="match status" value="1"/>
</dbReference>
<dbReference type="SUPFAM" id="SSF50621">
    <property type="entry name" value="Alanine racemase C-terminal domain-like"/>
    <property type="match status" value="1"/>
</dbReference>
<dbReference type="InterPro" id="IPR001608">
    <property type="entry name" value="Ala_racemase_N"/>
</dbReference>
<evidence type="ECO:0000256" key="1">
    <source>
        <dbReference type="ARBA" id="ARBA00001933"/>
    </source>
</evidence>
<proteinExistence type="inferred from homology"/>
<gene>
    <name evidence="8" type="primary">alr</name>
    <name evidence="8" type="ORF">IAD31_08760</name>
</gene>
<evidence type="ECO:0000259" key="7">
    <source>
        <dbReference type="SMART" id="SM01005"/>
    </source>
</evidence>
<reference evidence="8" key="1">
    <citation type="submission" date="2020-10" db="EMBL/GenBank/DDBJ databases">
        <authorList>
            <person name="Gilroy R."/>
        </authorList>
    </citation>
    <scope>NUCLEOTIDE SEQUENCE</scope>
    <source>
        <strain evidence="8">ChiGjej2B2-12916</strain>
    </source>
</reference>
<dbReference type="Gene3D" id="3.20.20.10">
    <property type="entry name" value="Alanine racemase"/>
    <property type="match status" value="1"/>
</dbReference>
<dbReference type="GO" id="GO:0005829">
    <property type="term" value="C:cytosol"/>
    <property type="evidence" value="ECO:0007669"/>
    <property type="project" value="TreeGrafter"/>
</dbReference>
<dbReference type="HAMAP" id="MF_01201">
    <property type="entry name" value="Ala_racemase"/>
    <property type="match status" value="1"/>
</dbReference>
<dbReference type="AlphaFoldDB" id="A0A9D0YTB8"/>
<dbReference type="GO" id="GO:0008784">
    <property type="term" value="F:alanine racemase activity"/>
    <property type="evidence" value="ECO:0007669"/>
    <property type="project" value="UniProtKB-UniRule"/>
</dbReference>
<dbReference type="InterPro" id="IPR000821">
    <property type="entry name" value="Ala_racemase"/>
</dbReference>
<keyword evidence="3 4" id="KW-0413">Isomerase</keyword>
<feature type="active site" description="Proton acceptor; specific for L-alanine" evidence="4">
    <location>
        <position position="270"/>
    </location>
</feature>
<dbReference type="NCBIfam" id="TIGR00492">
    <property type="entry name" value="alr"/>
    <property type="match status" value="1"/>
</dbReference>
<dbReference type="Gene3D" id="2.40.37.10">
    <property type="entry name" value="Lyase, Ornithine Decarboxylase, Chain A, domain 1"/>
    <property type="match status" value="1"/>
</dbReference>